<evidence type="ECO:0000313" key="9">
    <source>
        <dbReference type="EMBL" id="PTM52207.1"/>
    </source>
</evidence>
<protein>
    <recommendedName>
        <fullName evidence="2">site-specific DNA-methyltransferase (adenine-specific)</fullName>
        <ecNumber evidence="2">2.1.1.72</ecNumber>
    </recommendedName>
</protein>
<dbReference type="GO" id="GO:0009007">
    <property type="term" value="F:site-specific DNA-methyltransferase (adenine-specific) activity"/>
    <property type="evidence" value="ECO:0007669"/>
    <property type="project" value="UniProtKB-EC"/>
</dbReference>
<dbReference type="InterPro" id="IPR029063">
    <property type="entry name" value="SAM-dependent_MTases_sf"/>
</dbReference>
<keyword evidence="3 9" id="KW-0489">Methyltransferase</keyword>
<feature type="region of interest" description="Disordered" evidence="7">
    <location>
        <begin position="1"/>
        <end position="22"/>
    </location>
</feature>
<dbReference type="PRINTS" id="PR00506">
    <property type="entry name" value="D21N6MTFRASE"/>
</dbReference>
<feature type="domain" description="ParB-like N-terminal" evidence="8">
    <location>
        <begin position="37"/>
        <end position="123"/>
    </location>
</feature>
<keyword evidence="5" id="KW-0949">S-adenosyl-L-methionine</keyword>
<comment type="caution">
    <text evidence="9">The sequence shown here is derived from an EMBL/GenBank/DDBJ whole genome shotgun (WGS) entry which is preliminary data.</text>
</comment>
<evidence type="ECO:0000256" key="2">
    <source>
        <dbReference type="ARBA" id="ARBA00011900"/>
    </source>
</evidence>
<evidence type="ECO:0000256" key="4">
    <source>
        <dbReference type="ARBA" id="ARBA00022679"/>
    </source>
</evidence>
<evidence type="ECO:0000256" key="1">
    <source>
        <dbReference type="ARBA" id="ARBA00006594"/>
    </source>
</evidence>
<organism evidence="9 10">
    <name type="scientific">Phreatobacter oligotrophus</name>
    <dbReference type="NCBI Taxonomy" id="1122261"/>
    <lineage>
        <taxon>Bacteria</taxon>
        <taxon>Pseudomonadati</taxon>
        <taxon>Pseudomonadota</taxon>
        <taxon>Alphaproteobacteria</taxon>
        <taxon>Hyphomicrobiales</taxon>
        <taxon>Phreatobacteraceae</taxon>
        <taxon>Phreatobacter</taxon>
    </lineage>
</organism>
<comment type="catalytic activity">
    <reaction evidence="6">
        <text>a 2'-deoxyadenosine in DNA + S-adenosyl-L-methionine = an N(6)-methyl-2'-deoxyadenosine in DNA + S-adenosyl-L-homocysteine + H(+)</text>
        <dbReference type="Rhea" id="RHEA:15197"/>
        <dbReference type="Rhea" id="RHEA-COMP:12418"/>
        <dbReference type="Rhea" id="RHEA-COMP:12419"/>
        <dbReference type="ChEBI" id="CHEBI:15378"/>
        <dbReference type="ChEBI" id="CHEBI:57856"/>
        <dbReference type="ChEBI" id="CHEBI:59789"/>
        <dbReference type="ChEBI" id="CHEBI:90615"/>
        <dbReference type="ChEBI" id="CHEBI:90616"/>
        <dbReference type="EC" id="2.1.1.72"/>
    </reaction>
</comment>
<evidence type="ECO:0000256" key="5">
    <source>
        <dbReference type="ARBA" id="ARBA00022691"/>
    </source>
</evidence>
<dbReference type="GO" id="GO:0032259">
    <property type="term" value="P:methylation"/>
    <property type="evidence" value="ECO:0007669"/>
    <property type="project" value="UniProtKB-KW"/>
</dbReference>
<dbReference type="Pfam" id="PF01555">
    <property type="entry name" value="N6_N4_Mtase"/>
    <property type="match status" value="1"/>
</dbReference>
<gene>
    <name evidence="9" type="ORF">C8P69_1086</name>
</gene>
<dbReference type="Pfam" id="PF02195">
    <property type="entry name" value="ParB_N"/>
    <property type="match status" value="1"/>
</dbReference>
<dbReference type="InterPro" id="IPR003115">
    <property type="entry name" value="ParB_N"/>
</dbReference>
<evidence type="ECO:0000259" key="8">
    <source>
        <dbReference type="SMART" id="SM00470"/>
    </source>
</evidence>
<name>A0A2T4YZ05_9HYPH</name>
<feature type="region of interest" description="Disordered" evidence="7">
    <location>
        <begin position="461"/>
        <end position="508"/>
    </location>
</feature>
<evidence type="ECO:0000256" key="7">
    <source>
        <dbReference type="SAM" id="MobiDB-lite"/>
    </source>
</evidence>
<accession>A0A2T4YZ05</accession>
<proteinExistence type="inferred from homology"/>
<dbReference type="InterPro" id="IPR002295">
    <property type="entry name" value="N4/N6-MTase_EcoPI_Mod-like"/>
</dbReference>
<evidence type="ECO:0000256" key="3">
    <source>
        <dbReference type="ARBA" id="ARBA00022603"/>
    </source>
</evidence>
<dbReference type="SUPFAM" id="SSF53335">
    <property type="entry name" value="S-adenosyl-L-methionine-dependent methyltransferases"/>
    <property type="match status" value="1"/>
</dbReference>
<dbReference type="Proteomes" id="UP000241808">
    <property type="component" value="Unassembled WGS sequence"/>
</dbReference>
<comment type="similarity">
    <text evidence="1">Belongs to the N(4)/N(6)-methyltransferase family.</text>
</comment>
<dbReference type="Gene3D" id="3.40.50.150">
    <property type="entry name" value="Vaccinia Virus protein VP39"/>
    <property type="match status" value="1"/>
</dbReference>
<feature type="compositionally biased region" description="Polar residues" evidence="7">
    <location>
        <begin position="1"/>
        <end position="11"/>
    </location>
</feature>
<dbReference type="InterPro" id="IPR002941">
    <property type="entry name" value="DNA_methylase_N4/N6"/>
</dbReference>
<reference evidence="9 10" key="1">
    <citation type="submission" date="2018-04" db="EMBL/GenBank/DDBJ databases">
        <title>Genomic Encyclopedia of Archaeal and Bacterial Type Strains, Phase II (KMG-II): from individual species to whole genera.</title>
        <authorList>
            <person name="Goeker M."/>
        </authorList>
    </citation>
    <scope>NUCLEOTIDE SEQUENCE [LARGE SCALE GENOMIC DNA]</scope>
    <source>
        <strain evidence="9 10">DSM 25521</strain>
    </source>
</reference>
<dbReference type="GO" id="GO:0003677">
    <property type="term" value="F:DNA binding"/>
    <property type="evidence" value="ECO:0007669"/>
    <property type="project" value="InterPro"/>
</dbReference>
<dbReference type="AlphaFoldDB" id="A0A2T4YZ05"/>
<evidence type="ECO:0000313" key="10">
    <source>
        <dbReference type="Proteomes" id="UP000241808"/>
    </source>
</evidence>
<keyword evidence="4" id="KW-0808">Transferase</keyword>
<dbReference type="EMBL" id="PZZL01000008">
    <property type="protein sequence ID" value="PTM52207.1"/>
    <property type="molecule type" value="Genomic_DNA"/>
</dbReference>
<dbReference type="InterPro" id="IPR036086">
    <property type="entry name" value="ParB/Sulfiredoxin_sf"/>
</dbReference>
<dbReference type="RefSeq" id="WP_170118280.1">
    <property type="nucleotide sequence ID" value="NZ_JAIESU010000065.1"/>
</dbReference>
<keyword evidence="10" id="KW-1185">Reference proteome</keyword>
<sequence>MAKTFQSTPGSGNEPPDIADALSNSKGQFDDFRLTVSFVEIATLKPSPHRAKIHSDEQIAQVAESIQSFGFLRQILIGQDGEIIAGHAIYEAALRLGRTEVPISDVSHLDAASQRAFALADNKIAENAAWDADAVAREFTFLTSVDVPFAPEITGFSSIEIDFALTDGASDEDVDLGASLPDTATEPVAKLGDVWVLGSHKLFVGSALDASSYAALMGDEKARMVFTDPPYNVEINGIVGNGNTKHQEFLMASGEMSREEFTAFLLSFMQLSAAYTIGGGLNYVCMDWRHLQEMLAAGTSAYTELMNLIVWAKTNGGMGSFYRSQHELIFVFKAGTGKHLNNIQLGRFGRNRTNVWSYPGMTSNSRERAEMLAQHPTVKPVMMVADAIRDVSRRGEIILDPFAGSGTTLIAAEKTGRICRAIELDPKFAEVIMTRWQDLTGQEAVHVASGATFNELTAEVRPHDTGPRHTRLPAPSMNVNSAGGDAADASRPQIRERRRPVPITANDA</sequence>
<dbReference type="Gene3D" id="3.90.1530.10">
    <property type="entry name" value="Conserved hypothetical protein from pyrococcus furiosus pfu- 392566-001, ParB domain"/>
    <property type="match status" value="1"/>
</dbReference>
<dbReference type="CDD" id="cd16403">
    <property type="entry name" value="ParB_N_like_MT"/>
    <property type="match status" value="1"/>
</dbReference>
<dbReference type="EC" id="2.1.1.72" evidence="2"/>
<dbReference type="GO" id="GO:0008170">
    <property type="term" value="F:N-methyltransferase activity"/>
    <property type="evidence" value="ECO:0007669"/>
    <property type="project" value="InterPro"/>
</dbReference>
<dbReference type="InterPro" id="IPR002052">
    <property type="entry name" value="DNA_methylase_N6_adenine_CS"/>
</dbReference>
<evidence type="ECO:0000256" key="6">
    <source>
        <dbReference type="ARBA" id="ARBA00047942"/>
    </source>
</evidence>
<dbReference type="SUPFAM" id="SSF110849">
    <property type="entry name" value="ParB/Sulfiredoxin"/>
    <property type="match status" value="1"/>
</dbReference>
<dbReference type="PROSITE" id="PS00092">
    <property type="entry name" value="N6_MTASE"/>
    <property type="match status" value="1"/>
</dbReference>
<dbReference type="SMART" id="SM00470">
    <property type="entry name" value="ParB"/>
    <property type="match status" value="1"/>
</dbReference>